<evidence type="ECO:0008006" key="13">
    <source>
        <dbReference type="Google" id="ProtNLM"/>
    </source>
</evidence>
<evidence type="ECO:0000256" key="1">
    <source>
        <dbReference type="ARBA" id="ARBA00004448"/>
    </source>
</evidence>
<proteinExistence type="inferred from homology"/>
<name>A0A7S1VCM2_9EUKA</name>
<evidence type="ECO:0000256" key="5">
    <source>
        <dbReference type="ARBA" id="ARBA00022792"/>
    </source>
</evidence>
<keyword evidence="6" id="KW-0653">Protein transport</keyword>
<protein>
    <recommendedName>
        <fullName evidence="13">Mitochondrial import inner membrane translocase subunit TIM22</fullName>
    </recommendedName>
</protein>
<keyword evidence="8" id="KW-0811">Translocation</keyword>
<keyword evidence="3" id="KW-0813">Transport</keyword>
<evidence type="ECO:0000256" key="8">
    <source>
        <dbReference type="ARBA" id="ARBA00023010"/>
    </source>
</evidence>
<dbReference type="GO" id="GO:0005744">
    <property type="term" value="C:TIM23 mitochondrial import inner membrane translocase complex"/>
    <property type="evidence" value="ECO:0007669"/>
    <property type="project" value="TreeGrafter"/>
</dbReference>
<keyword evidence="5" id="KW-0999">Mitochondrion inner membrane</keyword>
<dbReference type="PANTHER" id="PTHR10485">
    <property type="entry name" value="MITOCHONDRIAL IMPORT INNER MEMBRANE TRANSLOCASE SUBUNIT TIM-17"/>
    <property type="match status" value="1"/>
</dbReference>
<evidence type="ECO:0000256" key="9">
    <source>
        <dbReference type="ARBA" id="ARBA00023128"/>
    </source>
</evidence>
<sequence length="148" mass="15927">MQREPCPDRLWSDAGGAFSMGFLGGSVWHGVIGYRNYPADPNQRFSRMFAGLRSARLRAPRTGAGFGAWGFLFSTFDCALVHYRRKEDWKNPIAAGFLTGFTIAARGGLKRSVSSGIVGGLLLGLFEAVGFMLGKMVPSPEAPHGQAG</sequence>
<accession>A0A7S1VCM2</accession>
<evidence type="ECO:0000256" key="3">
    <source>
        <dbReference type="ARBA" id="ARBA00022448"/>
    </source>
</evidence>
<dbReference type="AlphaFoldDB" id="A0A7S1VCM2"/>
<comment type="subcellular location">
    <subcellularLocation>
        <location evidence="1">Mitochondrion inner membrane</location>
        <topology evidence="1">Multi-pass membrane protein</topology>
    </subcellularLocation>
</comment>
<evidence type="ECO:0000256" key="6">
    <source>
        <dbReference type="ARBA" id="ARBA00022927"/>
    </source>
</evidence>
<dbReference type="Pfam" id="PF02466">
    <property type="entry name" value="Tim17"/>
    <property type="match status" value="1"/>
</dbReference>
<evidence type="ECO:0000256" key="4">
    <source>
        <dbReference type="ARBA" id="ARBA00022692"/>
    </source>
</evidence>
<keyword evidence="7 11" id="KW-1133">Transmembrane helix</keyword>
<feature type="transmembrane region" description="Helical" evidence="11">
    <location>
        <begin position="116"/>
        <end position="134"/>
    </location>
</feature>
<keyword evidence="9" id="KW-0496">Mitochondrion</keyword>
<evidence type="ECO:0000256" key="10">
    <source>
        <dbReference type="ARBA" id="ARBA00023136"/>
    </source>
</evidence>
<comment type="similarity">
    <text evidence="2">Belongs to the Tim17/Tim22/Tim23 family.</text>
</comment>
<keyword evidence="10 11" id="KW-0472">Membrane</keyword>
<evidence type="ECO:0000313" key="12">
    <source>
        <dbReference type="EMBL" id="CAD9295435.1"/>
    </source>
</evidence>
<keyword evidence="4 11" id="KW-0812">Transmembrane</keyword>
<dbReference type="EMBL" id="HBGL01006987">
    <property type="protein sequence ID" value="CAD9295435.1"/>
    <property type="molecule type" value="Transcribed_RNA"/>
</dbReference>
<gene>
    <name evidence="12" type="ORF">SSP0437_LOCUS5387</name>
</gene>
<dbReference type="PANTHER" id="PTHR10485:SF0">
    <property type="entry name" value="AT05822P-RELATED"/>
    <property type="match status" value="1"/>
</dbReference>
<reference evidence="12" key="1">
    <citation type="submission" date="2021-01" db="EMBL/GenBank/DDBJ databases">
        <authorList>
            <person name="Corre E."/>
            <person name="Pelletier E."/>
            <person name="Niang G."/>
            <person name="Scheremetjew M."/>
            <person name="Finn R."/>
            <person name="Kale V."/>
            <person name="Holt S."/>
            <person name="Cochrane G."/>
            <person name="Meng A."/>
            <person name="Brown T."/>
            <person name="Cohen L."/>
        </authorList>
    </citation>
    <scope>NUCLEOTIDE SEQUENCE</scope>
    <source>
        <strain evidence="12">ATCC 50979</strain>
    </source>
</reference>
<evidence type="ECO:0000256" key="2">
    <source>
        <dbReference type="ARBA" id="ARBA00008444"/>
    </source>
</evidence>
<evidence type="ECO:0000256" key="11">
    <source>
        <dbReference type="SAM" id="Phobius"/>
    </source>
</evidence>
<dbReference type="GO" id="GO:0008320">
    <property type="term" value="F:protein transmembrane transporter activity"/>
    <property type="evidence" value="ECO:0007669"/>
    <property type="project" value="TreeGrafter"/>
</dbReference>
<organism evidence="12">
    <name type="scientific">Sexangularia sp. CB-2014</name>
    <dbReference type="NCBI Taxonomy" id="1486929"/>
    <lineage>
        <taxon>Eukaryota</taxon>
        <taxon>Amoebozoa</taxon>
        <taxon>Tubulinea</taxon>
        <taxon>Elardia</taxon>
        <taxon>Arcellinida</taxon>
        <taxon>Arcellinida incertae sedis</taxon>
        <taxon>Sexangularia</taxon>
    </lineage>
</organism>
<dbReference type="GO" id="GO:0030150">
    <property type="term" value="P:protein import into mitochondrial matrix"/>
    <property type="evidence" value="ECO:0007669"/>
    <property type="project" value="TreeGrafter"/>
</dbReference>
<evidence type="ECO:0000256" key="7">
    <source>
        <dbReference type="ARBA" id="ARBA00022989"/>
    </source>
</evidence>